<evidence type="ECO:0000313" key="2">
    <source>
        <dbReference type="Proteomes" id="UP000030672"/>
    </source>
</evidence>
<organism evidence="1 2">
    <name type="scientific">Aureobasidium melanogenum (strain CBS 110374)</name>
    <name type="common">Aureobasidium pullulans var. melanogenum</name>
    <dbReference type="NCBI Taxonomy" id="1043003"/>
    <lineage>
        <taxon>Eukaryota</taxon>
        <taxon>Fungi</taxon>
        <taxon>Dikarya</taxon>
        <taxon>Ascomycota</taxon>
        <taxon>Pezizomycotina</taxon>
        <taxon>Dothideomycetes</taxon>
        <taxon>Dothideomycetidae</taxon>
        <taxon>Dothideales</taxon>
        <taxon>Saccotheciaceae</taxon>
        <taxon>Aureobasidium</taxon>
    </lineage>
</organism>
<name>A0A074WFC8_AURM1</name>
<dbReference type="Proteomes" id="UP000030672">
    <property type="component" value="Unassembled WGS sequence"/>
</dbReference>
<sequence length="375" mass="42077">MAPASFSSLPPELISKICSDPDLMKKDLVALRLTSKAQGIHASATQTFGKRYFTGVSLLYTEYSLETFVKVCGHPIFGPGIRRVELSCTHFDVDAFNLYLKDLVDCDYTRKEIYHQIHLLDARCDAEKSFKVSDARALLEKAFTHLKKSDHSLTIALSTGEYTSIGRSRIFAPDLDSEHFYADVPFSLDLLLGSARQSGCKVSELDIAVAARRFFHNSHNDSSYHVSDLMDSISNLSLELCFVNDYEDDEPRDFTLWMGDLLSYGTDIKMLRLQDLYMSQKAMTGLVESLGSSLRRLTIGCCDVIGSWREVLVSIQQNSSSLDYLQIYDGRIPWLRKGERYEGTAAVQSGLEKMLQVEQDAPAAEMGSDDENDDD</sequence>
<reference evidence="1 2" key="1">
    <citation type="journal article" date="2014" name="BMC Genomics">
        <title>Genome sequencing of four Aureobasidium pullulans varieties: biotechnological potential, stress tolerance, and description of new species.</title>
        <authorList>
            <person name="Gostin Ar C."/>
            <person name="Ohm R.A."/>
            <person name="Kogej T."/>
            <person name="Sonjak S."/>
            <person name="Turk M."/>
            <person name="Zajc J."/>
            <person name="Zalar P."/>
            <person name="Grube M."/>
            <person name="Sun H."/>
            <person name="Han J."/>
            <person name="Sharma A."/>
            <person name="Chiniquy J."/>
            <person name="Ngan C.Y."/>
            <person name="Lipzen A."/>
            <person name="Barry K."/>
            <person name="Grigoriev I.V."/>
            <person name="Gunde-Cimerman N."/>
        </authorList>
    </citation>
    <scope>NUCLEOTIDE SEQUENCE [LARGE SCALE GENOMIC DNA]</scope>
    <source>
        <strain evidence="1 2">CBS 110374</strain>
    </source>
</reference>
<accession>A0A074WFC8</accession>
<dbReference type="EMBL" id="KL584839">
    <property type="protein sequence ID" value="KEQ61181.1"/>
    <property type="molecule type" value="Genomic_DNA"/>
</dbReference>
<evidence type="ECO:0008006" key="3">
    <source>
        <dbReference type="Google" id="ProtNLM"/>
    </source>
</evidence>
<dbReference type="HOGENOM" id="CLU_042540_0_0_1"/>
<proteinExistence type="predicted"/>
<dbReference type="GeneID" id="63918335"/>
<keyword evidence="2" id="KW-1185">Reference proteome</keyword>
<evidence type="ECO:0000313" key="1">
    <source>
        <dbReference type="EMBL" id="KEQ61181.1"/>
    </source>
</evidence>
<dbReference type="RefSeq" id="XP_040878204.1">
    <property type="nucleotide sequence ID" value="XM_041024962.1"/>
</dbReference>
<protein>
    <recommendedName>
        <fullName evidence="3">F-box domain-containing protein</fullName>
    </recommendedName>
</protein>
<dbReference type="AlphaFoldDB" id="A0A074WFC8"/>
<gene>
    <name evidence="1" type="ORF">M437DRAFT_67558</name>
</gene>